<accession>A0A2T3N4M1</accession>
<evidence type="ECO:0000256" key="5">
    <source>
        <dbReference type="SAM" id="SignalP"/>
    </source>
</evidence>
<dbReference type="OrthoDB" id="9792521at2"/>
<dbReference type="CDD" id="cd07185">
    <property type="entry name" value="OmpA_C-like"/>
    <property type="match status" value="1"/>
</dbReference>
<protein>
    <recommendedName>
        <fullName evidence="6">OmpA-like domain-containing protein</fullName>
    </recommendedName>
</protein>
<comment type="caution">
    <text evidence="7">The sequence shown here is derived from an EMBL/GenBank/DDBJ whole genome shotgun (WGS) entry which is preliminary data.</text>
</comment>
<dbReference type="PRINTS" id="PR01023">
    <property type="entry name" value="NAFLGMOTY"/>
</dbReference>
<dbReference type="PROSITE" id="PS51123">
    <property type="entry name" value="OMPA_2"/>
    <property type="match status" value="1"/>
</dbReference>
<dbReference type="GO" id="GO:0009279">
    <property type="term" value="C:cell outer membrane"/>
    <property type="evidence" value="ECO:0007669"/>
    <property type="project" value="UniProtKB-SubCell"/>
</dbReference>
<dbReference type="SUPFAM" id="SSF103088">
    <property type="entry name" value="OmpA-like"/>
    <property type="match status" value="1"/>
</dbReference>
<name>A0A2T3N4M1_9GAMM</name>
<evidence type="ECO:0000313" key="7">
    <source>
        <dbReference type="EMBL" id="PSW07402.1"/>
    </source>
</evidence>
<dbReference type="PANTHER" id="PTHR30329">
    <property type="entry name" value="STATOR ELEMENT OF FLAGELLAR MOTOR COMPLEX"/>
    <property type="match status" value="1"/>
</dbReference>
<feature type="domain" description="OmpA-like" evidence="6">
    <location>
        <begin position="105"/>
        <end position="217"/>
    </location>
</feature>
<dbReference type="RefSeq" id="WP_107281554.1">
    <property type="nucleotide sequence ID" value="NZ_PYMC01000001.1"/>
</dbReference>
<evidence type="ECO:0000259" key="6">
    <source>
        <dbReference type="PROSITE" id="PS51123"/>
    </source>
</evidence>
<keyword evidence="5" id="KW-0732">Signal</keyword>
<feature type="chain" id="PRO_5015684504" description="OmpA-like domain-containing protein" evidence="5">
    <location>
        <begin position="20"/>
        <end position="217"/>
    </location>
</feature>
<keyword evidence="2 4" id="KW-0472">Membrane</keyword>
<dbReference type="PRINTS" id="PR01021">
    <property type="entry name" value="OMPADOMAIN"/>
</dbReference>
<dbReference type="InterPro" id="IPR006664">
    <property type="entry name" value="OMP_bac"/>
</dbReference>
<keyword evidence="8" id="KW-1185">Reference proteome</keyword>
<dbReference type="PANTHER" id="PTHR30329:SF21">
    <property type="entry name" value="LIPOPROTEIN YIAD-RELATED"/>
    <property type="match status" value="1"/>
</dbReference>
<evidence type="ECO:0000256" key="1">
    <source>
        <dbReference type="ARBA" id="ARBA00004442"/>
    </source>
</evidence>
<comment type="subcellular location">
    <subcellularLocation>
        <location evidence="1">Cell outer membrane</location>
    </subcellularLocation>
</comment>
<dbReference type="InterPro" id="IPR050330">
    <property type="entry name" value="Bact_OuterMem_StrucFunc"/>
</dbReference>
<dbReference type="Gene3D" id="3.30.1330.60">
    <property type="entry name" value="OmpA-like domain"/>
    <property type="match status" value="1"/>
</dbReference>
<gene>
    <name evidence="7" type="ORF">C9I89_01390</name>
</gene>
<feature type="signal peptide" evidence="5">
    <location>
        <begin position="1"/>
        <end position="19"/>
    </location>
</feature>
<proteinExistence type="predicted"/>
<dbReference type="AlphaFoldDB" id="A0A2T3N4M1"/>
<evidence type="ECO:0000313" key="8">
    <source>
        <dbReference type="Proteomes" id="UP000240904"/>
    </source>
</evidence>
<dbReference type="InterPro" id="IPR006665">
    <property type="entry name" value="OmpA-like"/>
</dbReference>
<evidence type="ECO:0000256" key="2">
    <source>
        <dbReference type="ARBA" id="ARBA00023136"/>
    </source>
</evidence>
<organism evidence="7 8">
    <name type="scientific">Photobacterium lipolyticum</name>
    <dbReference type="NCBI Taxonomy" id="266810"/>
    <lineage>
        <taxon>Bacteria</taxon>
        <taxon>Pseudomonadati</taxon>
        <taxon>Pseudomonadota</taxon>
        <taxon>Gammaproteobacteria</taxon>
        <taxon>Vibrionales</taxon>
        <taxon>Vibrionaceae</taxon>
        <taxon>Photobacterium</taxon>
    </lineage>
</organism>
<dbReference type="InterPro" id="IPR036737">
    <property type="entry name" value="OmpA-like_sf"/>
</dbReference>
<sequence>MIKNLLILMTCLASTAVNAQTGFNDLLVKYCGKSSHNTSQSISIDQVTAIGHHRNGYLQISQEVSDPELQLELIKLAHRVDINDGCMEFLDATKIITSKRNNELTAEIEDNVIARVYFDFDRYSLTPESKLILDSIVARLIRHKDIIHMEGHTDSTGNKKYNYALGLRRAKATTQYLADKGLAESQIEVSSHGEEQPLKDNQTVEGRKTNRRVEVLL</sequence>
<evidence type="ECO:0000256" key="3">
    <source>
        <dbReference type="ARBA" id="ARBA00023237"/>
    </source>
</evidence>
<dbReference type="Pfam" id="PF00691">
    <property type="entry name" value="OmpA"/>
    <property type="match status" value="1"/>
</dbReference>
<dbReference type="EMBL" id="PYMC01000001">
    <property type="protein sequence ID" value="PSW07402.1"/>
    <property type="molecule type" value="Genomic_DNA"/>
</dbReference>
<keyword evidence="3" id="KW-0998">Cell outer membrane</keyword>
<reference evidence="7 8" key="1">
    <citation type="submission" date="2018-03" db="EMBL/GenBank/DDBJ databases">
        <title>Whole genome sequencing of Histamine producing bacteria.</title>
        <authorList>
            <person name="Butler K."/>
        </authorList>
    </citation>
    <scope>NUCLEOTIDE SEQUENCE [LARGE SCALE GENOMIC DNA]</scope>
    <source>
        <strain evidence="7 8">DSM 16190</strain>
    </source>
</reference>
<evidence type="ECO:0000256" key="4">
    <source>
        <dbReference type="PROSITE-ProRule" id="PRU00473"/>
    </source>
</evidence>
<dbReference type="Proteomes" id="UP000240904">
    <property type="component" value="Unassembled WGS sequence"/>
</dbReference>